<dbReference type="GO" id="GO:0003676">
    <property type="term" value="F:nucleic acid binding"/>
    <property type="evidence" value="ECO:0007669"/>
    <property type="project" value="InterPro"/>
</dbReference>
<keyword evidence="1" id="KW-0862">Zinc</keyword>
<keyword evidence="1" id="KW-0479">Metal-binding</keyword>
<proteinExistence type="predicted"/>
<evidence type="ECO:0000313" key="3">
    <source>
        <dbReference type="EMBL" id="KAF6027118.1"/>
    </source>
</evidence>
<dbReference type="SUPFAM" id="SSF57756">
    <property type="entry name" value="Retrovirus zinc finger-like domains"/>
    <property type="match status" value="1"/>
</dbReference>
<dbReference type="SMART" id="SM00343">
    <property type="entry name" value="ZnF_C2HC"/>
    <property type="match status" value="1"/>
</dbReference>
<keyword evidence="4" id="KW-1185">Reference proteome</keyword>
<protein>
    <recommendedName>
        <fullName evidence="2">CCHC-type domain-containing protein</fullName>
    </recommendedName>
</protein>
<dbReference type="InterPro" id="IPR001878">
    <property type="entry name" value="Znf_CCHC"/>
</dbReference>
<dbReference type="GO" id="GO:0008270">
    <property type="term" value="F:zinc ion binding"/>
    <property type="evidence" value="ECO:0007669"/>
    <property type="project" value="UniProtKB-KW"/>
</dbReference>
<comment type="caution">
    <text evidence="3">The sequence shown here is derived from an EMBL/GenBank/DDBJ whole genome shotgun (WGS) entry which is preliminary data.</text>
</comment>
<name>A0A7J7JNX5_BUGNE</name>
<accession>A0A7J7JNX5</accession>
<evidence type="ECO:0000256" key="1">
    <source>
        <dbReference type="PROSITE-ProRule" id="PRU00047"/>
    </source>
</evidence>
<dbReference type="AlphaFoldDB" id="A0A7J7JNX5"/>
<feature type="domain" description="CCHC-type" evidence="2">
    <location>
        <begin position="58"/>
        <end position="73"/>
    </location>
</feature>
<dbReference type="Gene3D" id="4.10.60.10">
    <property type="entry name" value="Zinc finger, CCHC-type"/>
    <property type="match status" value="1"/>
</dbReference>
<dbReference type="EMBL" id="VXIV02002141">
    <property type="protein sequence ID" value="KAF6027118.1"/>
    <property type="molecule type" value="Genomic_DNA"/>
</dbReference>
<keyword evidence="1" id="KW-0863">Zinc-finger</keyword>
<dbReference type="Proteomes" id="UP000593567">
    <property type="component" value="Unassembled WGS sequence"/>
</dbReference>
<evidence type="ECO:0000259" key="2">
    <source>
        <dbReference type="PROSITE" id="PS50158"/>
    </source>
</evidence>
<reference evidence="3" key="1">
    <citation type="submission" date="2020-06" db="EMBL/GenBank/DDBJ databases">
        <title>Draft genome of Bugula neritina, a colonial animal packing powerful symbionts and potential medicines.</title>
        <authorList>
            <person name="Rayko M."/>
        </authorList>
    </citation>
    <scope>NUCLEOTIDE SEQUENCE [LARGE SCALE GENOMIC DNA]</scope>
    <source>
        <strain evidence="3">Kwan_BN1</strain>
    </source>
</reference>
<evidence type="ECO:0000313" key="4">
    <source>
        <dbReference type="Proteomes" id="UP000593567"/>
    </source>
</evidence>
<organism evidence="3 4">
    <name type="scientific">Bugula neritina</name>
    <name type="common">Brown bryozoan</name>
    <name type="synonym">Sertularia neritina</name>
    <dbReference type="NCBI Taxonomy" id="10212"/>
    <lineage>
        <taxon>Eukaryota</taxon>
        <taxon>Metazoa</taxon>
        <taxon>Spiralia</taxon>
        <taxon>Lophotrochozoa</taxon>
        <taxon>Bryozoa</taxon>
        <taxon>Gymnolaemata</taxon>
        <taxon>Cheilostomatida</taxon>
        <taxon>Flustrina</taxon>
        <taxon>Buguloidea</taxon>
        <taxon>Bugulidae</taxon>
        <taxon>Bugula</taxon>
    </lineage>
</organism>
<dbReference type="Pfam" id="PF00098">
    <property type="entry name" value="zf-CCHC"/>
    <property type="match status" value="1"/>
</dbReference>
<dbReference type="PROSITE" id="PS50158">
    <property type="entry name" value="ZF_CCHC"/>
    <property type="match status" value="1"/>
</dbReference>
<gene>
    <name evidence="3" type="ORF">EB796_014574</name>
</gene>
<dbReference type="OrthoDB" id="8066754at2759"/>
<sequence length="95" mass="10394">MIDESRDCIIAVNDSLKSMASVEKLSLPELVARARIMLSTRESEMASSAGYQKAKGTCFSCGSTSHMARECPKSTAEIINRDMSGDVLFVIKHHI</sequence>
<dbReference type="InterPro" id="IPR036875">
    <property type="entry name" value="Znf_CCHC_sf"/>
</dbReference>